<evidence type="ECO:0000313" key="8">
    <source>
        <dbReference type="Proteomes" id="UP000450917"/>
    </source>
</evidence>
<keyword evidence="2" id="KW-1003">Cell membrane</keyword>
<accession>A0A7X2Z9Q8</accession>
<sequence>MIGNRSDMMKKFLPIIIVGLIFAAVPPLLGNDEYLLKSCVFILLNAYLATSWNIVGGYAGQLSFGHAAFMAIGGYVSTLLFMNTGLSPWIGMLIGGIVVAIISVLIGIPTFRFKGAYFAIATVAFSGGLLTILKSVPKIGPIELGSSEGLIIPLVTDGGIASFQFLSSVPYYYIILAFTAIVLFVSWYIERSKLGFYLTAIREDEEAAKALGINTARVKLYAAAISGFFTAIGGTFFGQLMGILQPDTVAGAEMSAHMVFNAIVGGIGTVFGPFIGAILLGTVGEVSRVYLGDGIPGLHLVIYGIIVTIVIVFWPKGIVEPLQNFLSKKLSFKKKVAMGVKEGRNQDGRA</sequence>
<evidence type="ECO:0000313" key="7">
    <source>
        <dbReference type="EMBL" id="MUG70924.1"/>
    </source>
</evidence>
<organism evidence="7 8">
    <name type="scientific">Paenibacillus validus</name>
    <dbReference type="NCBI Taxonomy" id="44253"/>
    <lineage>
        <taxon>Bacteria</taxon>
        <taxon>Bacillati</taxon>
        <taxon>Bacillota</taxon>
        <taxon>Bacilli</taxon>
        <taxon>Bacillales</taxon>
        <taxon>Paenibacillaceae</taxon>
        <taxon>Paenibacillus</taxon>
    </lineage>
</organism>
<dbReference type="GO" id="GO:0015658">
    <property type="term" value="F:branched-chain amino acid transmembrane transporter activity"/>
    <property type="evidence" value="ECO:0007669"/>
    <property type="project" value="InterPro"/>
</dbReference>
<feature type="transmembrane region" description="Helical" evidence="6">
    <location>
        <begin position="258"/>
        <end position="283"/>
    </location>
</feature>
<comment type="caution">
    <text evidence="7">The sequence shown here is derived from an EMBL/GenBank/DDBJ whole genome shotgun (WGS) entry which is preliminary data.</text>
</comment>
<dbReference type="PANTHER" id="PTHR30482:SF10">
    <property type="entry name" value="HIGH-AFFINITY BRANCHED-CHAIN AMINO ACID TRANSPORT PROTEIN BRAE"/>
    <property type="match status" value="1"/>
</dbReference>
<dbReference type="InterPro" id="IPR001851">
    <property type="entry name" value="ABC_transp_permease"/>
</dbReference>
<feature type="transmembrane region" description="Helical" evidence="6">
    <location>
        <begin position="295"/>
        <end position="314"/>
    </location>
</feature>
<keyword evidence="4 6" id="KW-1133">Transmembrane helix</keyword>
<proteinExistence type="predicted"/>
<feature type="transmembrane region" description="Helical" evidence="6">
    <location>
        <begin position="115"/>
        <end position="133"/>
    </location>
</feature>
<gene>
    <name evidence="7" type="ORF">GNP93_09550</name>
</gene>
<keyword evidence="3 6" id="KW-0812">Transmembrane</keyword>
<feature type="transmembrane region" description="Helical" evidence="6">
    <location>
        <begin position="220"/>
        <end position="238"/>
    </location>
</feature>
<feature type="transmembrane region" description="Helical" evidence="6">
    <location>
        <begin position="35"/>
        <end position="55"/>
    </location>
</feature>
<protein>
    <submittedName>
        <fullName evidence="7">Branched-chain amino acid ABC transporter permease</fullName>
    </submittedName>
</protein>
<dbReference type="PANTHER" id="PTHR30482">
    <property type="entry name" value="HIGH-AFFINITY BRANCHED-CHAIN AMINO ACID TRANSPORT SYSTEM PERMEASE"/>
    <property type="match status" value="1"/>
</dbReference>
<dbReference type="Proteomes" id="UP000450917">
    <property type="component" value="Unassembled WGS sequence"/>
</dbReference>
<feature type="transmembrane region" description="Helical" evidence="6">
    <location>
        <begin position="62"/>
        <end position="82"/>
    </location>
</feature>
<evidence type="ECO:0000256" key="2">
    <source>
        <dbReference type="ARBA" id="ARBA00022475"/>
    </source>
</evidence>
<dbReference type="EMBL" id="WNZX01000006">
    <property type="protein sequence ID" value="MUG70924.1"/>
    <property type="molecule type" value="Genomic_DNA"/>
</dbReference>
<evidence type="ECO:0000256" key="1">
    <source>
        <dbReference type="ARBA" id="ARBA00004651"/>
    </source>
</evidence>
<dbReference type="GO" id="GO:0005886">
    <property type="term" value="C:plasma membrane"/>
    <property type="evidence" value="ECO:0007669"/>
    <property type="project" value="UniProtKB-SubCell"/>
</dbReference>
<dbReference type="AlphaFoldDB" id="A0A7X2Z9Q8"/>
<reference evidence="7 8" key="1">
    <citation type="submission" date="2019-11" db="EMBL/GenBank/DDBJ databases">
        <title>Draft genome sequences of five Paenibacillus species of dairy origin.</title>
        <authorList>
            <person name="Olajide A.M."/>
            <person name="Chen S."/>
            <person name="Lapointe G."/>
        </authorList>
    </citation>
    <scope>NUCLEOTIDE SEQUENCE [LARGE SCALE GENOMIC DNA]</scope>
    <source>
        <strain evidence="7 8">2CS3</strain>
    </source>
</reference>
<evidence type="ECO:0000256" key="3">
    <source>
        <dbReference type="ARBA" id="ARBA00022692"/>
    </source>
</evidence>
<dbReference type="InterPro" id="IPR043428">
    <property type="entry name" value="LivM-like"/>
</dbReference>
<evidence type="ECO:0000256" key="4">
    <source>
        <dbReference type="ARBA" id="ARBA00022989"/>
    </source>
</evidence>
<keyword evidence="5 6" id="KW-0472">Membrane</keyword>
<evidence type="ECO:0000256" key="5">
    <source>
        <dbReference type="ARBA" id="ARBA00023136"/>
    </source>
</evidence>
<evidence type="ECO:0000256" key="6">
    <source>
        <dbReference type="SAM" id="Phobius"/>
    </source>
</evidence>
<feature type="transmembrane region" description="Helical" evidence="6">
    <location>
        <begin position="12"/>
        <end position="29"/>
    </location>
</feature>
<keyword evidence="8" id="KW-1185">Reference proteome</keyword>
<dbReference type="CDD" id="cd06581">
    <property type="entry name" value="TM_PBP1_LivM_like"/>
    <property type="match status" value="1"/>
</dbReference>
<name>A0A7X2Z9Q8_9BACL</name>
<comment type="subcellular location">
    <subcellularLocation>
        <location evidence="1">Cell membrane</location>
        <topology evidence="1">Multi-pass membrane protein</topology>
    </subcellularLocation>
</comment>
<feature type="transmembrane region" description="Helical" evidence="6">
    <location>
        <begin position="171"/>
        <end position="189"/>
    </location>
</feature>
<dbReference type="Pfam" id="PF02653">
    <property type="entry name" value="BPD_transp_2"/>
    <property type="match status" value="1"/>
</dbReference>
<feature type="transmembrane region" description="Helical" evidence="6">
    <location>
        <begin position="88"/>
        <end position="108"/>
    </location>
</feature>